<proteinExistence type="predicted"/>
<dbReference type="EMBL" id="RKHO01000001">
    <property type="protein sequence ID" value="ROR89851.1"/>
    <property type="molecule type" value="Genomic_DNA"/>
</dbReference>
<name>A0A3N2CQR4_9ACTN</name>
<evidence type="ECO:0000256" key="1">
    <source>
        <dbReference type="SAM" id="Phobius"/>
    </source>
</evidence>
<dbReference type="OrthoDB" id="9847782at2"/>
<reference evidence="2 3" key="1">
    <citation type="submission" date="2018-11" db="EMBL/GenBank/DDBJ databases">
        <title>Sequencing the genomes of 1000 actinobacteria strains.</title>
        <authorList>
            <person name="Klenk H.-P."/>
        </authorList>
    </citation>
    <scope>NUCLEOTIDE SEQUENCE [LARGE SCALE GENOMIC DNA]</scope>
    <source>
        <strain evidence="2 3">DSM 12652</strain>
    </source>
</reference>
<sequence length="170" mass="17115">MTTTAGTTRSPHPGPPGVRPVVVPVRVAVRSLVWGPPGLVVAGLLTWLVVGAPAALGLVAGGALALLLLVSGTLVVAVAARVDPRLSLLVAVTTFALHAVLAGVVFYAVTGADGADRTFSVRALAVGLLLVAAAWTLVQVVALTRARIPVYDLPAAAADVRSERQEAGAP</sequence>
<gene>
    <name evidence="2" type="ORF">EDD33_0682</name>
</gene>
<keyword evidence="3" id="KW-1185">Reference proteome</keyword>
<keyword evidence="1" id="KW-0812">Transmembrane</keyword>
<keyword evidence="1" id="KW-1133">Transmembrane helix</keyword>
<dbReference type="RefSeq" id="WP_148076919.1">
    <property type="nucleotide sequence ID" value="NZ_RKHO01000001.1"/>
</dbReference>
<comment type="caution">
    <text evidence="2">The sequence shown here is derived from an EMBL/GenBank/DDBJ whole genome shotgun (WGS) entry which is preliminary data.</text>
</comment>
<protein>
    <submittedName>
        <fullName evidence="2">Uncharacterized protein</fullName>
    </submittedName>
</protein>
<feature type="transmembrane region" description="Helical" evidence="1">
    <location>
        <begin position="56"/>
        <end position="79"/>
    </location>
</feature>
<feature type="transmembrane region" description="Helical" evidence="1">
    <location>
        <begin position="121"/>
        <end position="143"/>
    </location>
</feature>
<dbReference type="AlphaFoldDB" id="A0A3N2CQR4"/>
<organism evidence="2 3">
    <name type="scientific">Nocardioides aurantiacus</name>
    <dbReference type="NCBI Taxonomy" id="86796"/>
    <lineage>
        <taxon>Bacteria</taxon>
        <taxon>Bacillati</taxon>
        <taxon>Actinomycetota</taxon>
        <taxon>Actinomycetes</taxon>
        <taxon>Propionibacteriales</taxon>
        <taxon>Nocardioidaceae</taxon>
        <taxon>Nocardioides</taxon>
    </lineage>
</organism>
<evidence type="ECO:0000313" key="3">
    <source>
        <dbReference type="Proteomes" id="UP000281738"/>
    </source>
</evidence>
<dbReference type="Proteomes" id="UP000281738">
    <property type="component" value="Unassembled WGS sequence"/>
</dbReference>
<keyword evidence="1" id="KW-0472">Membrane</keyword>
<evidence type="ECO:0000313" key="2">
    <source>
        <dbReference type="EMBL" id="ROR89851.1"/>
    </source>
</evidence>
<feature type="transmembrane region" description="Helical" evidence="1">
    <location>
        <begin position="32"/>
        <end position="50"/>
    </location>
</feature>
<feature type="transmembrane region" description="Helical" evidence="1">
    <location>
        <begin position="86"/>
        <end position="109"/>
    </location>
</feature>
<accession>A0A3N2CQR4</accession>